<name>A0A2L0EYM4_SORCE</name>
<dbReference type="Proteomes" id="UP000238348">
    <property type="component" value="Chromosome"/>
</dbReference>
<proteinExistence type="predicted"/>
<evidence type="ECO:0000256" key="1">
    <source>
        <dbReference type="SAM" id="SignalP"/>
    </source>
</evidence>
<keyword evidence="1" id="KW-0732">Signal</keyword>
<accession>A0A2L0EYM4</accession>
<protein>
    <recommendedName>
        <fullName evidence="4">PepSY domain-containing protein</fullName>
    </recommendedName>
</protein>
<dbReference type="EMBL" id="CP012673">
    <property type="protein sequence ID" value="AUX44386.1"/>
    <property type="molecule type" value="Genomic_DNA"/>
</dbReference>
<dbReference type="Gene3D" id="3.40.1420.30">
    <property type="match status" value="1"/>
</dbReference>
<dbReference type="PROSITE" id="PS51257">
    <property type="entry name" value="PROKAR_LIPOPROTEIN"/>
    <property type="match status" value="1"/>
</dbReference>
<feature type="chain" id="PRO_5014746378" description="PepSY domain-containing protein" evidence="1">
    <location>
        <begin position="26"/>
        <end position="252"/>
    </location>
</feature>
<dbReference type="AlphaFoldDB" id="A0A2L0EYM4"/>
<feature type="signal peptide" evidence="1">
    <location>
        <begin position="1"/>
        <end position="25"/>
    </location>
</feature>
<organism evidence="2 3">
    <name type="scientific">Sorangium cellulosum</name>
    <name type="common">Polyangium cellulosum</name>
    <dbReference type="NCBI Taxonomy" id="56"/>
    <lineage>
        <taxon>Bacteria</taxon>
        <taxon>Pseudomonadati</taxon>
        <taxon>Myxococcota</taxon>
        <taxon>Polyangia</taxon>
        <taxon>Polyangiales</taxon>
        <taxon>Polyangiaceae</taxon>
        <taxon>Sorangium</taxon>
    </lineage>
</organism>
<evidence type="ECO:0000313" key="3">
    <source>
        <dbReference type="Proteomes" id="UP000238348"/>
    </source>
</evidence>
<dbReference type="SUPFAM" id="SSF160574">
    <property type="entry name" value="BT0923-like"/>
    <property type="match status" value="1"/>
</dbReference>
<reference evidence="2 3" key="1">
    <citation type="submission" date="2015-09" db="EMBL/GenBank/DDBJ databases">
        <title>Sorangium comparison.</title>
        <authorList>
            <person name="Zaburannyi N."/>
            <person name="Bunk B."/>
            <person name="Overmann J."/>
            <person name="Mueller R."/>
        </authorList>
    </citation>
    <scope>NUCLEOTIDE SEQUENCE [LARGE SCALE GENOMIC DNA]</scope>
    <source>
        <strain evidence="2 3">So ce26</strain>
    </source>
</reference>
<gene>
    <name evidence="2" type="ORF">SOCE26_058500</name>
</gene>
<evidence type="ECO:0008006" key="4">
    <source>
        <dbReference type="Google" id="ProtNLM"/>
    </source>
</evidence>
<evidence type="ECO:0000313" key="2">
    <source>
        <dbReference type="EMBL" id="AUX44386.1"/>
    </source>
</evidence>
<sequence length="252" mass="26785">MNTRKGVLSASISVVLACIPCVVSAASPCATSGDRGAALAKERTDSKAGVVVDIERIIAVEQLPSSVGTALMRLGKGVRVQQVEENIDGGVATYEIDLLLADTYYEVEFDAAGNVIGSEIEAWIVPLASVTGPARRAIEHEAAGAAILEVRMEIEEDLGEAVYEADIRNTTRTYALRIDAHGTLIERDITMDMLPGGAYRALVHAAQGGSIVELDEELHDGKLSYEANIVIGDVEFELSVDGDGNVVELNYP</sequence>